<keyword evidence="4 10" id="KW-0812">Transmembrane</keyword>
<dbReference type="PANTHER" id="PTHR21094:SF2">
    <property type="entry name" value="GOLGI SNAP RECEPTOR COMPLEX MEMBER 1"/>
    <property type="match status" value="1"/>
</dbReference>
<evidence type="ECO:0008006" key="13">
    <source>
        <dbReference type="Google" id="ProtNLM"/>
    </source>
</evidence>
<organism evidence="11 12">
    <name type="scientific">Mortierella polycephala</name>
    <dbReference type="NCBI Taxonomy" id="41804"/>
    <lineage>
        <taxon>Eukaryota</taxon>
        <taxon>Fungi</taxon>
        <taxon>Fungi incertae sedis</taxon>
        <taxon>Mucoromycota</taxon>
        <taxon>Mortierellomycotina</taxon>
        <taxon>Mortierellomycetes</taxon>
        <taxon>Mortierellales</taxon>
        <taxon>Mortierellaceae</taxon>
        <taxon>Mortierella</taxon>
    </lineage>
</organism>
<evidence type="ECO:0000256" key="10">
    <source>
        <dbReference type="SAM" id="Phobius"/>
    </source>
</evidence>
<feature type="transmembrane region" description="Helical" evidence="10">
    <location>
        <begin position="289"/>
        <end position="307"/>
    </location>
</feature>
<evidence type="ECO:0000256" key="3">
    <source>
        <dbReference type="ARBA" id="ARBA00022448"/>
    </source>
</evidence>
<dbReference type="PANTHER" id="PTHR21094">
    <property type="entry name" value="GOS-28 SNARE- RELATED"/>
    <property type="match status" value="1"/>
</dbReference>
<dbReference type="Proteomes" id="UP000726737">
    <property type="component" value="Unassembled WGS sequence"/>
</dbReference>
<keyword evidence="6 10" id="KW-1133">Transmembrane helix</keyword>
<evidence type="ECO:0000313" key="11">
    <source>
        <dbReference type="EMBL" id="KAG0258850.1"/>
    </source>
</evidence>
<dbReference type="Pfam" id="PF12352">
    <property type="entry name" value="V-SNARE_C"/>
    <property type="match status" value="1"/>
</dbReference>
<feature type="compositionally biased region" description="Gly residues" evidence="9">
    <location>
        <begin position="91"/>
        <end position="110"/>
    </location>
</feature>
<dbReference type="GO" id="GO:0006888">
    <property type="term" value="P:endoplasmic reticulum to Golgi vesicle-mediated transport"/>
    <property type="evidence" value="ECO:0007669"/>
    <property type="project" value="InterPro"/>
</dbReference>
<evidence type="ECO:0000256" key="6">
    <source>
        <dbReference type="ARBA" id="ARBA00022989"/>
    </source>
</evidence>
<dbReference type="GO" id="GO:0006906">
    <property type="term" value="P:vesicle fusion"/>
    <property type="evidence" value="ECO:0007669"/>
    <property type="project" value="TreeGrafter"/>
</dbReference>
<comment type="caution">
    <text evidence="11">The sequence shown here is derived from an EMBL/GenBank/DDBJ whole genome shotgun (WGS) entry which is preliminary data.</text>
</comment>
<evidence type="ECO:0000256" key="7">
    <source>
        <dbReference type="ARBA" id="ARBA00023034"/>
    </source>
</evidence>
<evidence type="ECO:0000256" key="5">
    <source>
        <dbReference type="ARBA" id="ARBA00022927"/>
    </source>
</evidence>
<protein>
    <recommendedName>
        <fullName evidence="13">Golgi SNAP receptor complex member 1</fullName>
    </recommendedName>
</protein>
<evidence type="ECO:0000313" key="12">
    <source>
        <dbReference type="Proteomes" id="UP000726737"/>
    </source>
</evidence>
<sequence length="308" mass="32441">MQKTTPARTPIYRDAPLSGSHTPSTSADGAASSALNDASLAIALATGTAQPASWDTLRKEVRQVEIEIGSKLTALSKHAVRTTSAQQGATGAPGGAGAGATGGAGAGATGAGQSTGVTGTWEELETNIENLLEKLSRLVDAMSQHLDTQTQTNGQVPLSMVHLLQKHRDILHDNTKEYRKTRQNVRAAKDHAQLLSSVQNDINTFRNGGAAGGGMSSSDHLLNERSRIDGSHLLADSALEQAYATRDDLDRQRTTLLSVNQRINNVATQLPGVGQLIGKIQTRKNRDNVVLSCVIGSCVVGVLYFVMG</sequence>
<dbReference type="EMBL" id="JAAAJA010000204">
    <property type="protein sequence ID" value="KAG0258850.1"/>
    <property type="molecule type" value="Genomic_DNA"/>
</dbReference>
<keyword evidence="12" id="KW-1185">Reference proteome</keyword>
<dbReference type="GO" id="GO:0005797">
    <property type="term" value="C:Golgi medial cisterna"/>
    <property type="evidence" value="ECO:0007669"/>
    <property type="project" value="TreeGrafter"/>
</dbReference>
<dbReference type="OrthoDB" id="422156at2759"/>
<evidence type="ECO:0000256" key="9">
    <source>
        <dbReference type="SAM" id="MobiDB-lite"/>
    </source>
</evidence>
<keyword evidence="7" id="KW-0333">Golgi apparatus</keyword>
<evidence type="ECO:0000256" key="1">
    <source>
        <dbReference type="ARBA" id="ARBA00004409"/>
    </source>
</evidence>
<dbReference type="GO" id="GO:0000139">
    <property type="term" value="C:Golgi membrane"/>
    <property type="evidence" value="ECO:0007669"/>
    <property type="project" value="UniProtKB-SubCell"/>
</dbReference>
<dbReference type="AlphaFoldDB" id="A0A9P6Q641"/>
<feature type="region of interest" description="Disordered" evidence="9">
    <location>
        <begin position="84"/>
        <end position="116"/>
    </location>
</feature>
<proteinExistence type="inferred from homology"/>
<comment type="subcellular location">
    <subcellularLocation>
        <location evidence="1">Golgi apparatus membrane</location>
        <topology evidence="1">Single-pass type IV membrane protein</topology>
    </subcellularLocation>
</comment>
<name>A0A9P6Q641_9FUNG</name>
<evidence type="ECO:0000256" key="4">
    <source>
        <dbReference type="ARBA" id="ARBA00022692"/>
    </source>
</evidence>
<reference evidence="11" key="1">
    <citation type="journal article" date="2020" name="Fungal Divers.">
        <title>Resolving the Mortierellaceae phylogeny through synthesis of multi-gene phylogenetics and phylogenomics.</title>
        <authorList>
            <person name="Vandepol N."/>
            <person name="Liber J."/>
            <person name="Desiro A."/>
            <person name="Na H."/>
            <person name="Kennedy M."/>
            <person name="Barry K."/>
            <person name="Grigoriev I.V."/>
            <person name="Miller A.N."/>
            <person name="O'Donnell K."/>
            <person name="Stajich J.E."/>
            <person name="Bonito G."/>
        </authorList>
    </citation>
    <scope>NUCLEOTIDE SEQUENCE</scope>
    <source>
        <strain evidence="11">KOD948</strain>
    </source>
</reference>
<dbReference type="GO" id="GO:0015031">
    <property type="term" value="P:protein transport"/>
    <property type="evidence" value="ECO:0007669"/>
    <property type="project" value="UniProtKB-KW"/>
</dbReference>
<evidence type="ECO:0000256" key="2">
    <source>
        <dbReference type="ARBA" id="ARBA00008473"/>
    </source>
</evidence>
<keyword evidence="5" id="KW-0653">Protein transport</keyword>
<evidence type="ECO:0000256" key="8">
    <source>
        <dbReference type="ARBA" id="ARBA00023136"/>
    </source>
</evidence>
<dbReference type="GO" id="GO:0048219">
    <property type="term" value="P:inter-Golgi cisterna vesicle-mediated transport"/>
    <property type="evidence" value="ECO:0007669"/>
    <property type="project" value="TreeGrafter"/>
</dbReference>
<feature type="region of interest" description="Disordered" evidence="9">
    <location>
        <begin position="1"/>
        <end position="31"/>
    </location>
</feature>
<dbReference type="GO" id="GO:0005484">
    <property type="term" value="F:SNAP receptor activity"/>
    <property type="evidence" value="ECO:0007669"/>
    <property type="project" value="TreeGrafter"/>
</dbReference>
<keyword evidence="3" id="KW-0813">Transport</keyword>
<dbReference type="GO" id="GO:0005801">
    <property type="term" value="C:cis-Golgi network"/>
    <property type="evidence" value="ECO:0007669"/>
    <property type="project" value="InterPro"/>
</dbReference>
<keyword evidence="8 10" id="KW-0472">Membrane</keyword>
<comment type="similarity">
    <text evidence="2">Belongs to the GOSR1 family.</text>
</comment>
<accession>A0A9P6Q641</accession>
<gene>
    <name evidence="11" type="ORF">BG011_003032</name>
</gene>
<dbReference type="InterPro" id="IPR023601">
    <property type="entry name" value="Golgi_SNAP_su1"/>
</dbReference>
<dbReference type="GO" id="GO:0031201">
    <property type="term" value="C:SNARE complex"/>
    <property type="evidence" value="ECO:0007669"/>
    <property type="project" value="TreeGrafter"/>
</dbReference>